<proteinExistence type="predicted"/>
<protein>
    <submittedName>
        <fullName evidence="1">Uncharacterized protein</fullName>
    </submittedName>
</protein>
<dbReference type="Proteomes" id="UP000435112">
    <property type="component" value="Unassembled WGS sequence"/>
</dbReference>
<comment type="caution">
    <text evidence="1">The sequence shown here is derived from an EMBL/GenBank/DDBJ whole genome shotgun (WGS) entry which is preliminary data.</text>
</comment>
<sequence length="48" mass="5527">MYQASQDGFRSGKMPTSELRLNTFNNAVETQRQIEVFVKSRDPAYTDV</sequence>
<evidence type="ECO:0000313" key="2">
    <source>
        <dbReference type="Proteomes" id="UP000435112"/>
    </source>
</evidence>
<reference evidence="1 2" key="1">
    <citation type="submission" date="2018-09" db="EMBL/GenBank/DDBJ databases">
        <title>Genomic investigation of the strawberry pathogen Phytophthora fragariae indicates pathogenicity is determined by transcriptional variation in three key races.</title>
        <authorList>
            <person name="Adams T.M."/>
            <person name="Armitage A.D."/>
            <person name="Sobczyk M.K."/>
            <person name="Bates H.J."/>
            <person name="Dunwell J.M."/>
            <person name="Nellist C.F."/>
            <person name="Harrison R.J."/>
        </authorList>
    </citation>
    <scope>NUCLEOTIDE SEQUENCE [LARGE SCALE GENOMIC DNA]</scope>
    <source>
        <strain evidence="1 2">SCRP324</strain>
    </source>
</reference>
<organism evidence="1 2">
    <name type="scientific">Phytophthora rubi</name>
    <dbReference type="NCBI Taxonomy" id="129364"/>
    <lineage>
        <taxon>Eukaryota</taxon>
        <taxon>Sar</taxon>
        <taxon>Stramenopiles</taxon>
        <taxon>Oomycota</taxon>
        <taxon>Peronosporomycetes</taxon>
        <taxon>Peronosporales</taxon>
        <taxon>Peronosporaceae</taxon>
        <taxon>Phytophthora</taxon>
    </lineage>
</organism>
<dbReference type="EMBL" id="QXFU01001735">
    <property type="protein sequence ID" value="KAE8996468.1"/>
    <property type="molecule type" value="Genomic_DNA"/>
</dbReference>
<accession>A0A6A3JSN7</accession>
<gene>
    <name evidence="1" type="ORF">PR002_g19319</name>
</gene>
<name>A0A6A3JSN7_9STRA</name>
<dbReference type="AlphaFoldDB" id="A0A6A3JSN7"/>
<dbReference type="OrthoDB" id="10303513at2759"/>
<evidence type="ECO:0000313" key="1">
    <source>
        <dbReference type="EMBL" id="KAE8996468.1"/>
    </source>
</evidence>